<proteinExistence type="predicted"/>
<name>A0A0D0VIL9_CRYGA</name>
<accession>A0A0D0VIL9</accession>
<protein>
    <submittedName>
        <fullName evidence="1">Uncharacterized protein</fullName>
    </submittedName>
</protein>
<gene>
    <name evidence="1" type="ORF">I312_03595</name>
</gene>
<organism evidence="1">
    <name type="scientific">Cryptococcus bacillisporus CA1280</name>
    <dbReference type="NCBI Taxonomy" id="1296109"/>
    <lineage>
        <taxon>Eukaryota</taxon>
        <taxon>Fungi</taxon>
        <taxon>Dikarya</taxon>
        <taxon>Basidiomycota</taxon>
        <taxon>Agaricomycotina</taxon>
        <taxon>Tremellomycetes</taxon>
        <taxon>Tremellales</taxon>
        <taxon>Cryptococcaceae</taxon>
        <taxon>Cryptococcus</taxon>
        <taxon>Cryptococcus gattii species complex</taxon>
    </lineage>
</organism>
<dbReference type="EMBL" id="KN847981">
    <property type="protein sequence ID" value="KIR47266.1"/>
    <property type="molecule type" value="Genomic_DNA"/>
</dbReference>
<dbReference type="HOGENOM" id="CLU_3279449_0_0_1"/>
<dbReference type="OrthoDB" id="10445311at2759"/>
<dbReference type="AlphaFoldDB" id="A0A0D0VIL9"/>
<sequence>MIVRSDPEHDDSMEGPSFLSLAVSKAIINCQQQCLWSRQVL</sequence>
<evidence type="ECO:0000313" key="1">
    <source>
        <dbReference type="EMBL" id="KIR47266.1"/>
    </source>
</evidence>
<reference evidence="1" key="1">
    <citation type="submission" date="2015-01" db="EMBL/GenBank/DDBJ databases">
        <title>The Genome Sequence of Cryptococcus gattii CA1280.</title>
        <authorList>
            <consortium name="The Broad Institute Genomics Platform"/>
            <person name="Cuomo C."/>
            <person name="Litvintseva A."/>
            <person name="Chen Y."/>
            <person name="Heitman J."/>
            <person name="Sun S."/>
            <person name="Springer D."/>
            <person name="Dromer F."/>
            <person name="Young S."/>
            <person name="Zeng Q."/>
            <person name="Gargeya S."/>
            <person name="Abouelleil A."/>
            <person name="Alvarado L."/>
            <person name="Chapman S.B."/>
            <person name="Gainer-Dewar J."/>
            <person name="Goldberg J."/>
            <person name="Griggs A."/>
            <person name="Gujja S."/>
            <person name="Hansen M."/>
            <person name="Howarth C."/>
            <person name="Imamovic A."/>
            <person name="Larimer J."/>
            <person name="Murphy C."/>
            <person name="Naylor J."/>
            <person name="Pearson M."/>
            <person name="Priest M."/>
            <person name="Roberts A."/>
            <person name="Saif S."/>
            <person name="Shea T."/>
            <person name="Sykes S."/>
            <person name="Wortman J."/>
            <person name="Nusbaum C."/>
            <person name="Birren B."/>
        </authorList>
    </citation>
    <scope>NUCLEOTIDE SEQUENCE [LARGE SCALE GENOMIC DNA]</scope>
    <source>
        <strain evidence="1">CA1280</strain>
    </source>
</reference>